<dbReference type="PROSITE" id="PS51257">
    <property type="entry name" value="PROKAR_LIPOPROTEIN"/>
    <property type="match status" value="1"/>
</dbReference>
<evidence type="ECO:0000256" key="1">
    <source>
        <dbReference type="SAM" id="SignalP"/>
    </source>
</evidence>
<sequence>MKVSNKISSFFIVSFIILSLTACSCNEETLEEVNNLPHYSQITALESNKENSDVYKIENKGLYKIGTIENLLDLSYNNKNAVYVYLQNISKGKNFNNNKIVVIKDKRKKELKDFYAALDFKLNPSGDKLAFRSFKEDSRESAEGMRIYDIKKNKYIRLKSNVLVSGNLYGWINDNKIIYYGSIEGKKNSDKIYSYDFNTNKEEVYLGDINGYCTYFVPIGNNILFLAKEGDSQSLYYFDAEKSTVKSITNNIYGVSKSVASYKNGEIFFIGSEDEKQLALYKFSSQSFELERITYDFPKELDEMSGIAIDDQGNVYFGGTDVPEQDEKVDVYMYDNKERSINLISTHEGKYSVYNSE</sequence>
<evidence type="ECO:0008006" key="4">
    <source>
        <dbReference type="Google" id="ProtNLM"/>
    </source>
</evidence>
<dbReference type="AlphaFoldDB" id="A0A949TMD9"/>
<feature type="chain" id="PRO_5039080736" description="Lipoprotein" evidence="1">
    <location>
        <begin position="25"/>
        <end position="357"/>
    </location>
</feature>
<protein>
    <recommendedName>
        <fullName evidence="4">Lipoprotein</fullName>
    </recommendedName>
</protein>
<feature type="signal peptide" evidence="1">
    <location>
        <begin position="1"/>
        <end position="24"/>
    </location>
</feature>
<evidence type="ECO:0000313" key="2">
    <source>
        <dbReference type="EMBL" id="MBV7275040.1"/>
    </source>
</evidence>
<comment type="caution">
    <text evidence="2">The sequence shown here is derived from an EMBL/GenBank/DDBJ whole genome shotgun (WGS) entry which is preliminary data.</text>
</comment>
<proteinExistence type="predicted"/>
<dbReference type="EMBL" id="JAEEGC010000106">
    <property type="protein sequence ID" value="MBV7275040.1"/>
    <property type="molecule type" value="Genomic_DNA"/>
</dbReference>
<keyword evidence="1" id="KW-0732">Signal</keyword>
<name>A0A949TMD9_9CLOT</name>
<dbReference type="PANTHER" id="PTHR36842">
    <property type="entry name" value="PROTEIN TOLB HOMOLOG"/>
    <property type="match status" value="1"/>
</dbReference>
<dbReference type="Proteomes" id="UP000694308">
    <property type="component" value="Unassembled WGS sequence"/>
</dbReference>
<reference evidence="2" key="1">
    <citation type="submission" date="2020-12" db="EMBL/GenBank/DDBJ databases">
        <title>Clostridium thailandense sp. nov., a novel acetogenic bacterium isolated from peat land soil in Thailand.</title>
        <authorList>
            <person name="Chaikitkaew S."/>
            <person name="Birkeland N.K."/>
        </authorList>
    </citation>
    <scope>NUCLEOTIDE SEQUENCE</scope>
    <source>
        <strain evidence="2">PL3</strain>
    </source>
</reference>
<evidence type="ECO:0000313" key="3">
    <source>
        <dbReference type="Proteomes" id="UP000694308"/>
    </source>
</evidence>
<dbReference type="RefSeq" id="WP_218322096.1">
    <property type="nucleotide sequence ID" value="NZ_JAEEGC010000106.1"/>
</dbReference>
<organism evidence="2 3">
    <name type="scientific">Clostridium thailandense</name>
    <dbReference type="NCBI Taxonomy" id="2794346"/>
    <lineage>
        <taxon>Bacteria</taxon>
        <taxon>Bacillati</taxon>
        <taxon>Bacillota</taxon>
        <taxon>Clostridia</taxon>
        <taxon>Eubacteriales</taxon>
        <taxon>Clostridiaceae</taxon>
        <taxon>Clostridium</taxon>
    </lineage>
</organism>
<accession>A0A949TMD9</accession>
<keyword evidence="3" id="KW-1185">Reference proteome</keyword>
<gene>
    <name evidence="2" type="ORF">I6U48_19250</name>
</gene>